<feature type="transmembrane region" description="Helical" evidence="10">
    <location>
        <begin position="86"/>
        <end position="109"/>
    </location>
</feature>
<keyword evidence="8" id="KW-0406">Ion transport</keyword>
<evidence type="ECO:0000256" key="5">
    <source>
        <dbReference type="ARBA" id="ARBA00022692"/>
    </source>
</evidence>
<organism evidence="11 12">
    <name type="scientific">Paenibacillus rhizosphaerae</name>
    <dbReference type="NCBI Taxonomy" id="297318"/>
    <lineage>
        <taxon>Bacteria</taxon>
        <taxon>Bacillati</taxon>
        <taxon>Bacillota</taxon>
        <taxon>Bacilli</taxon>
        <taxon>Bacillales</taxon>
        <taxon>Paenibacillaceae</taxon>
        <taxon>Paenibacillus</taxon>
    </lineage>
</organism>
<dbReference type="GO" id="GO:0015379">
    <property type="term" value="F:potassium:chloride symporter activity"/>
    <property type="evidence" value="ECO:0007669"/>
    <property type="project" value="InterPro"/>
</dbReference>
<dbReference type="PANTHER" id="PTHR32024:SF1">
    <property type="entry name" value="KTR SYSTEM POTASSIUM UPTAKE PROTEIN B"/>
    <property type="match status" value="1"/>
</dbReference>
<feature type="transmembrane region" description="Helical" evidence="10">
    <location>
        <begin position="310"/>
        <end position="341"/>
    </location>
</feature>
<evidence type="ECO:0000256" key="6">
    <source>
        <dbReference type="ARBA" id="ARBA00022958"/>
    </source>
</evidence>
<name>A0A839TL09_9BACL</name>
<gene>
    <name evidence="11" type="ORF">FHS19_000742</name>
</gene>
<evidence type="ECO:0000256" key="10">
    <source>
        <dbReference type="SAM" id="Phobius"/>
    </source>
</evidence>
<keyword evidence="9 10" id="KW-0472">Membrane</keyword>
<dbReference type="Proteomes" id="UP000517523">
    <property type="component" value="Unassembled WGS sequence"/>
</dbReference>
<evidence type="ECO:0000256" key="8">
    <source>
        <dbReference type="ARBA" id="ARBA00023065"/>
    </source>
</evidence>
<keyword evidence="5 10" id="KW-0812">Transmembrane</keyword>
<evidence type="ECO:0000256" key="9">
    <source>
        <dbReference type="ARBA" id="ARBA00023136"/>
    </source>
</evidence>
<evidence type="ECO:0000313" key="11">
    <source>
        <dbReference type="EMBL" id="MBB3126088.1"/>
    </source>
</evidence>
<dbReference type="PANTHER" id="PTHR32024">
    <property type="entry name" value="TRK SYSTEM POTASSIUM UPTAKE PROTEIN TRKG-RELATED"/>
    <property type="match status" value="1"/>
</dbReference>
<keyword evidence="6" id="KW-0630">Potassium</keyword>
<evidence type="ECO:0000256" key="3">
    <source>
        <dbReference type="ARBA" id="ARBA00022475"/>
    </source>
</evidence>
<keyword evidence="4" id="KW-0633">Potassium transport</keyword>
<feature type="transmembrane region" description="Helical" evidence="10">
    <location>
        <begin position="362"/>
        <end position="384"/>
    </location>
</feature>
<accession>A0A839TL09</accession>
<protein>
    <submittedName>
        <fullName evidence="11">Trk system potassium uptake protein TrkH</fullName>
    </submittedName>
</protein>
<dbReference type="GO" id="GO:0005886">
    <property type="term" value="C:plasma membrane"/>
    <property type="evidence" value="ECO:0007669"/>
    <property type="project" value="UniProtKB-SubCell"/>
</dbReference>
<dbReference type="InterPro" id="IPR003445">
    <property type="entry name" value="Cat_transpt"/>
</dbReference>
<comment type="subcellular location">
    <subcellularLocation>
        <location evidence="1">Cell membrane</location>
        <topology evidence="1">Multi-pass membrane protein</topology>
    </subcellularLocation>
</comment>
<dbReference type="Pfam" id="PF02386">
    <property type="entry name" value="TrkH"/>
    <property type="match status" value="1"/>
</dbReference>
<feature type="transmembrane region" description="Helical" evidence="10">
    <location>
        <begin position="422"/>
        <end position="442"/>
    </location>
</feature>
<dbReference type="NCBIfam" id="TIGR00933">
    <property type="entry name" value="2a38"/>
    <property type="match status" value="1"/>
</dbReference>
<evidence type="ECO:0000313" key="12">
    <source>
        <dbReference type="Proteomes" id="UP000517523"/>
    </source>
</evidence>
<comment type="caution">
    <text evidence="11">The sequence shown here is derived from an EMBL/GenBank/DDBJ whole genome shotgun (WGS) entry which is preliminary data.</text>
</comment>
<dbReference type="EMBL" id="JACHXJ010000001">
    <property type="protein sequence ID" value="MBB3126088.1"/>
    <property type="molecule type" value="Genomic_DNA"/>
</dbReference>
<keyword evidence="2" id="KW-0813">Transport</keyword>
<reference evidence="11 12" key="1">
    <citation type="submission" date="2020-08" db="EMBL/GenBank/DDBJ databases">
        <title>Genomic Encyclopedia of Type Strains, Phase III (KMG-III): the genomes of soil and plant-associated and newly described type strains.</title>
        <authorList>
            <person name="Whitman W."/>
        </authorList>
    </citation>
    <scope>NUCLEOTIDE SEQUENCE [LARGE SCALE GENOMIC DNA]</scope>
    <source>
        <strain evidence="11 12">CECT 5831</strain>
    </source>
</reference>
<dbReference type="InterPro" id="IPR004772">
    <property type="entry name" value="TrkH"/>
</dbReference>
<proteinExistence type="predicted"/>
<keyword evidence="7 10" id="KW-1133">Transmembrane helix</keyword>
<evidence type="ECO:0000256" key="4">
    <source>
        <dbReference type="ARBA" id="ARBA00022538"/>
    </source>
</evidence>
<evidence type="ECO:0000256" key="2">
    <source>
        <dbReference type="ARBA" id="ARBA00022448"/>
    </source>
</evidence>
<feature type="transmembrane region" description="Helical" evidence="10">
    <location>
        <begin position="208"/>
        <end position="233"/>
    </location>
</feature>
<feature type="transmembrane region" description="Helical" evidence="10">
    <location>
        <begin position="245"/>
        <end position="264"/>
    </location>
</feature>
<sequence length="461" mass="49419">MSFILQKSMTRGHWSKRLLTPPKILVFGFLIMIAAGTLLLSLPAASATGISIGPLNALFTATSAACVTGLTVVDTGTAFSVFGQTVILLLVQVGGIGFMTMATLIALVLNKRISLRERLVLQEALNHGTIDGVVRLVKKVILYSLLIEVAGALLLAVHYVFSLSLPPGRAVYFGIYHSISLFNNAGFDLMGSVQGPFSGMASFVSDPYMNIVLMALIFLGGIGFIVLSDLLEYPKVRKISLHSKVVLSATAVLVFLGGLVIFLMEVTNPHTLGPLSTGGKIWASLFQSVTTRSGGVNTVDIGGLRQSTQFFMILLMFIGAAPGSTGGGIKITTFVLLLGAVHAMIRGREDVVLFRKRIAKDVVYKAITLTLLSILLIILFAMLLSVTEDHDFMSILFESASAFGTTGISMGLTTELSPFGKVWVICLMFLGRMGPLTLAYALTRDNKKDPFNYPEGKIIIG</sequence>
<evidence type="ECO:0000256" key="1">
    <source>
        <dbReference type="ARBA" id="ARBA00004651"/>
    </source>
</evidence>
<keyword evidence="3" id="KW-1003">Cell membrane</keyword>
<evidence type="ECO:0000256" key="7">
    <source>
        <dbReference type="ARBA" id="ARBA00022989"/>
    </source>
</evidence>
<dbReference type="AlphaFoldDB" id="A0A839TL09"/>
<feature type="transmembrane region" description="Helical" evidence="10">
    <location>
        <begin position="140"/>
        <end position="161"/>
    </location>
</feature>